<dbReference type="AlphaFoldDB" id="A0A450T0I9"/>
<name>A0A450T0I9_9GAMM</name>
<proteinExistence type="predicted"/>
<feature type="region of interest" description="Disordered" evidence="1">
    <location>
        <begin position="1"/>
        <end position="29"/>
    </location>
</feature>
<accession>A0A450T0I9</accession>
<protein>
    <recommendedName>
        <fullName evidence="3">Toxin HicA</fullName>
    </recommendedName>
</protein>
<organism evidence="2">
    <name type="scientific">Candidatus Kentrum sp. FW</name>
    <dbReference type="NCBI Taxonomy" id="2126338"/>
    <lineage>
        <taxon>Bacteria</taxon>
        <taxon>Pseudomonadati</taxon>
        <taxon>Pseudomonadota</taxon>
        <taxon>Gammaproteobacteria</taxon>
        <taxon>Candidatus Kentrum</taxon>
    </lineage>
</organism>
<dbReference type="EMBL" id="CAADFD010000053">
    <property type="protein sequence ID" value="VFJ59987.1"/>
    <property type="molecule type" value="Genomic_DNA"/>
</dbReference>
<reference evidence="2" key="1">
    <citation type="submission" date="2019-02" db="EMBL/GenBank/DDBJ databases">
        <authorList>
            <person name="Gruber-Vodicka R. H."/>
            <person name="Seah K. B. B."/>
        </authorList>
    </citation>
    <scope>NUCLEOTIDE SEQUENCE</scope>
    <source>
        <strain evidence="2">BECK_BZ106</strain>
    </source>
</reference>
<sequence>MVIPPARRVGAGEKSIAGQAGKSQQINASGKGMNSVAKIMARMKANPAGVRFSELKKVCEYYFGRPRQSASSHCLFKTPWHGDPRVNIQNHQGKAKPYQVKQVLLAIEKIEVGT</sequence>
<evidence type="ECO:0008006" key="3">
    <source>
        <dbReference type="Google" id="ProtNLM"/>
    </source>
</evidence>
<gene>
    <name evidence="2" type="ORF">BECKFW1821B_GA0114236_10535</name>
</gene>
<evidence type="ECO:0000256" key="1">
    <source>
        <dbReference type="SAM" id="MobiDB-lite"/>
    </source>
</evidence>
<evidence type="ECO:0000313" key="2">
    <source>
        <dbReference type="EMBL" id="VFJ59987.1"/>
    </source>
</evidence>